<dbReference type="Proteomes" id="UP001501729">
    <property type="component" value="Unassembled WGS sequence"/>
</dbReference>
<keyword evidence="9" id="KW-1185">Reference proteome</keyword>
<dbReference type="Gene3D" id="1.10.3720.10">
    <property type="entry name" value="MetI-like"/>
    <property type="match status" value="1"/>
</dbReference>
<keyword evidence="2 6" id="KW-0813">Transport</keyword>
<evidence type="ECO:0000256" key="1">
    <source>
        <dbReference type="ARBA" id="ARBA00004141"/>
    </source>
</evidence>
<dbReference type="RefSeq" id="WP_227779169.1">
    <property type="nucleotide sequence ID" value="NZ_BAABKX010000030.1"/>
</dbReference>
<keyword evidence="3 6" id="KW-0812">Transmembrane</keyword>
<dbReference type="Pfam" id="PF00528">
    <property type="entry name" value="BPD_transp_1"/>
    <property type="match status" value="1"/>
</dbReference>
<dbReference type="PANTHER" id="PTHR30177">
    <property type="entry name" value="GLYCINE BETAINE/L-PROLINE TRANSPORT SYSTEM PERMEASE PROTEIN PROW"/>
    <property type="match status" value="1"/>
</dbReference>
<feature type="transmembrane region" description="Helical" evidence="6">
    <location>
        <begin position="136"/>
        <end position="163"/>
    </location>
</feature>
<dbReference type="InterPro" id="IPR035906">
    <property type="entry name" value="MetI-like_sf"/>
</dbReference>
<protein>
    <submittedName>
        <fullName evidence="8">ABC transporter permease</fullName>
    </submittedName>
</protein>
<dbReference type="GO" id="GO:0031460">
    <property type="term" value="P:glycine betaine transport"/>
    <property type="evidence" value="ECO:0007669"/>
    <property type="project" value="TreeGrafter"/>
</dbReference>
<comment type="similarity">
    <text evidence="6">Belongs to the binding-protein-dependent transport system permease family.</text>
</comment>
<dbReference type="GO" id="GO:0005886">
    <property type="term" value="C:plasma membrane"/>
    <property type="evidence" value="ECO:0007669"/>
    <property type="project" value="UniProtKB-SubCell"/>
</dbReference>
<dbReference type="PROSITE" id="PS50928">
    <property type="entry name" value="ABC_TM1"/>
    <property type="match status" value="1"/>
</dbReference>
<evidence type="ECO:0000256" key="4">
    <source>
        <dbReference type="ARBA" id="ARBA00022989"/>
    </source>
</evidence>
<evidence type="ECO:0000313" key="8">
    <source>
        <dbReference type="EMBL" id="GAA5065827.1"/>
    </source>
</evidence>
<dbReference type="EMBL" id="BAABKX010000030">
    <property type="protein sequence ID" value="GAA5065827.1"/>
    <property type="molecule type" value="Genomic_DNA"/>
</dbReference>
<feature type="transmembrane region" description="Helical" evidence="6">
    <location>
        <begin position="26"/>
        <end position="47"/>
    </location>
</feature>
<evidence type="ECO:0000256" key="2">
    <source>
        <dbReference type="ARBA" id="ARBA00022448"/>
    </source>
</evidence>
<feature type="transmembrane region" description="Helical" evidence="6">
    <location>
        <begin position="79"/>
        <end position="97"/>
    </location>
</feature>
<evidence type="ECO:0000256" key="3">
    <source>
        <dbReference type="ARBA" id="ARBA00022692"/>
    </source>
</evidence>
<name>A0AAV3URN8_9EURY</name>
<evidence type="ECO:0000259" key="7">
    <source>
        <dbReference type="PROSITE" id="PS50928"/>
    </source>
</evidence>
<evidence type="ECO:0000313" key="9">
    <source>
        <dbReference type="Proteomes" id="UP001501729"/>
    </source>
</evidence>
<dbReference type="InterPro" id="IPR000515">
    <property type="entry name" value="MetI-like"/>
</dbReference>
<gene>
    <name evidence="8" type="ORF">GCM10025751_57170</name>
</gene>
<keyword evidence="4 6" id="KW-1133">Transmembrane helix</keyword>
<evidence type="ECO:0000256" key="5">
    <source>
        <dbReference type="ARBA" id="ARBA00023136"/>
    </source>
</evidence>
<dbReference type="AlphaFoldDB" id="A0AAV3URN8"/>
<sequence>MVSIASVGSWITENSGLLIEQMIQHLNIALTSLFFGIILWVPAGLLIRRNDRAAEMLLGTAGIILTIPSLALLSLLIPIVGIGVPSAIVALTLYSALPIARNTYVGLTNVDPAMIEAGRGLGMTERQLLLRVRVPLALSVIMTGIRQAAVLLVAITTVAAFFGAGGLGDSIFAGIRLNNPNQVIGAALFISSIAIVIDSGLYGVQKILPGTRGQNI</sequence>
<organism evidence="8 9">
    <name type="scientific">Haladaptatus pallidirubidus</name>
    <dbReference type="NCBI Taxonomy" id="1008152"/>
    <lineage>
        <taxon>Archaea</taxon>
        <taxon>Methanobacteriati</taxon>
        <taxon>Methanobacteriota</taxon>
        <taxon>Stenosarchaea group</taxon>
        <taxon>Halobacteria</taxon>
        <taxon>Halobacteriales</taxon>
        <taxon>Haladaptataceae</taxon>
        <taxon>Haladaptatus</taxon>
    </lineage>
</organism>
<dbReference type="GeneID" id="68617327"/>
<proteinExistence type="inferred from homology"/>
<feature type="transmembrane region" description="Helical" evidence="6">
    <location>
        <begin position="183"/>
        <end position="204"/>
    </location>
</feature>
<keyword evidence="5 6" id="KW-0472">Membrane</keyword>
<evidence type="ECO:0000256" key="6">
    <source>
        <dbReference type="RuleBase" id="RU363032"/>
    </source>
</evidence>
<dbReference type="CDD" id="cd06261">
    <property type="entry name" value="TM_PBP2"/>
    <property type="match status" value="1"/>
</dbReference>
<reference evidence="8 9" key="1">
    <citation type="journal article" date="2019" name="Int. J. Syst. Evol. Microbiol.">
        <title>The Global Catalogue of Microorganisms (GCM) 10K type strain sequencing project: providing services to taxonomists for standard genome sequencing and annotation.</title>
        <authorList>
            <consortium name="The Broad Institute Genomics Platform"/>
            <consortium name="The Broad Institute Genome Sequencing Center for Infectious Disease"/>
            <person name="Wu L."/>
            <person name="Ma J."/>
        </authorList>
    </citation>
    <scope>NUCLEOTIDE SEQUENCE [LARGE SCALE GENOMIC DNA]</scope>
    <source>
        <strain evidence="8 9">JCM 17504</strain>
    </source>
</reference>
<feature type="domain" description="ABC transmembrane type-1" evidence="7">
    <location>
        <begin position="22"/>
        <end position="201"/>
    </location>
</feature>
<feature type="transmembrane region" description="Helical" evidence="6">
    <location>
        <begin position="54"/>
        <end position="73"/>
    </location>
</feature>
<comment type="subcellular location">
    <subcellularLocation>
        <location evidence="6">Cell membrane</location>
        <topology evidence="6">Multi-pass membrane protein</topology>
    </subcellularLocation>
    <subcellularLocation>
        <location evidence="1">Membrane</location>
        <topology evidence="1">Multi-pass membrane protein</topology>
    </subcellularLocation>
</comment>
<dbReference type="InterPro" id="IPR051204">
    <property type="entry name" value="ABC_transp_perm/SBD"/>
</dbReference>
<dbReference type="PANTHER" id="PTHR30177:SF4">
    <property type="entry name" value="OSMOPROTECTANT IMPORT PERMEASE PROTEIN OSMW"/>
    <property type="match status" value="1"/>
</dbReference>
<dbReference type="GO" id="GO:0055085">
    <property type="term" value="P:transmembrane transport"/>
    <property type="evidence" value="ECO:0007669"/>
    <property type="project" value="InterPro"/>
</dbReference>
<comment type="caution">
    <text evidence="8">The sequence shown here is derived from an EMBL/GenBank/DDBJ whole genome shotgun (WGS) entry which is preliminary data.</text>
</comment>
<accession>A0AAV3URN8</accession>
<dbReference type="SUPFAM" id="SSF161098">
    <property type="entry name" value="MetI-like"/>
    <property type="match status" value="1"/>
</dbReference>
<dbReference type="FunFam" id="1.10.3720.10:FF:000001">
    <property type="entry name" value="Glycine betaine ABC transporter, permease"/>
    <property type="match status" value="1"/>
</dbReference>